<gene>
    <name evidence="2" type="ORF">E2562_022780</name>
</gene>
<name>A0A6G1FB04_9ORYZ</name>
<dbReference type="AlphaFoldDB" id="A0A6G1FB04"/>
<feature type="compositionally biased region" description="Basic and acidic residues" evidence="1">
    <location>
        <begin position="1"/>
        <end position="11"/>
    </location>
</feature>
<evidence type="ECO:0000313" key="3">
    <source>
        <dbReference type="Proteomes" id="UP000479710"/>
    </source>
</evidence>
<feature type="compositionally biased region" description="Basic and acidic residues" evidence="1">
    <location>
        <begin position="47"/>
        <end position="62"/>
    </location>
</feature>
<keyword evidence="3" id="KW-1185">Reference proteome</keyword>
<feature type="region of interest" description="Disordered" evidence="1">
    <location>
        <begin position="47"/>
        <end position="69"/>
    </location>
</feature>
<comment type="caution">
    <text evidence="2">The sequence shown here is derived from an EMBL/GenBank/DDBJ whole genome shotgun (WGS) entry which is preliminary data.</text>
</comment>
<proteinExistence type="predicted"/>
<protein>
    <submittedName>
        <fullName evidence="2">Uncharacterized protein</fullName>
    </submittedName>
</protein>
<dbReference type="Proteomes" id="UP000479710">
    <property type="component" value="Unassembled WGS sequence"/>
</dbReference>
<sequence length="69" mass="7747">MAKPDLDEGGWRRQRRGPSKALEVEGASRVEIREVQNSRGELRQCRRWSRSKEAEDSGDEKVGGMTAGC</sequence>
<evidence type="ECO:0000313" key="2">
    <source>
        <dbReference type="EMBL" id="KAF0934108.1"/>
    </source>
</evidence>
<feature type="region of interest" description="Disordered" evidence="1">
    <location>
        <begin position="1"/>
        <end position="25"/>
    </location>
</feature>
<reference evidence="2 3" key="1">
    <citation type="submission" date="2019-11" db="EMBL/GenBank/DDBJ databases">
        <title>Whole genome sequence of Oryza granulata.</title>
        <authorList>
            <person name="Li W."/>
        </authorList>
    </citation>
    <scope>NUCLEOTIDE SEQUENCE [LARGE SCALE GENOMIC DNA]</scope>
    <source>
        <strain evidence="3">cv. Menghai</strain>
        <tissue evidence="2">Leaf</tissue>
    </source>
</reference>
<accession>A0A6G1FB04</accession>
<organism evidence="2 3">
    <name type="scientific">Oryza meyeriana var. granulata</name>
    <dbReference type="NCBI Taxonomy" id="110450"/>
    <lineage>
        <taxon>Eukaryota</taxon>
        <taxon>Viridiplantae</taxon>
        <taxon>Streptophyta</taxon>
        <taxon>Embryophyta</taxon>
        <taxon>Tracheophyta</taxon>
        <taxon>Spermatophyta</taxon>
        <taxon>Magnoliopsida</taxon>
        <taxon>Liliopsida</taxon>
        <taxon>Poales</taxon>
        <taxon>Poaceae</taxon>
        <taxon>BOP clade</taxon>
        <taxon>Oryzoideae</taxon>
        <taxon>Oryzeae</taxon>
        <taxon>Oryzinae</taxon>
        <taxon>Oryza</taxon>
        <taxon>Oryza meyeriana</taxon>
    </lineage>
</organism>
<dbReference type="EMBL" id="SPHZ02000001">
    <property type="protein sequence ID" value="KAF0934108.1"/>
    <property type="molecule type" value="Genomic_DNA"/>
</dbReference>
<evidence type="ECO:0000256" key="1">
    <source>
        <dbReference type="SAM" id="MobiDB-lite"/>
    </source>
</evidence>